<feature type="compositionally biased region" description="Acidic residues" evidence="18">
    <location>
        <begin position="772"/>
        <end position="781"/>
    </location>
</feature>
<feature type="disulfide bond" evidence="15">
    <location>
        <begin position="1545"/>
        <end position="1560"/>
    </location>
</feature>
<feature type="compositionally biased region" description="Basic and acidic residues" evidence="18">
    <location>
        <begin position="688"/>
        <end position="706"/>
    </location>
</feature>
<feature type="repeat" description="WD" evidence="16">
    <location>
        <begin position="1049"/>
        <end position="1090"/>
    </location>
</feature>
<feature type="disulfide bond" evidence="15">
    <location>
        <begin position="1775"/>
        <end position="1790"/>
    </location>
</feature>
<feature type="disulfide bond" evidence="15">
    <location>
        <begin position="1699"/>
        <end position="1714"/>
    </location>
</feature>
<dbReference type="PANTHER" id="PTHR13384">
    <property type="entry name" value="G PATCH DOMAIN-CONTAINING PROTEIN 1"/>
    <property type="match status" value="1"/>
</dbReference>
<dbReference type="InterPro" id="IPR000467">
    <property type="entry name" value="G_patch_dom"/>
</dbReference>
<evidence type="ECO:0000256" key="13">
    <source>
        <dbReference type="ARBA" id="ARBA00023180"/>
    </source>
</evidence>
<gene>
    <name evidence="22" type="ORF">EOD39_0385</name>
</gene>
<dbReference type="Pfam" id="PF00057">
    <property type="entry name" value="Ldl_recept_a"/>
    <property type="match status" value="3"/>
</dbReference>
<dbReference type="CDD" id="cd00200">
    <property type="entry name" value="WD40"/>
    <property type="match status" value="1"/>
</dbReference>
<organism evidence="22 23">
    <name type="scientific">Acipenser ruthenus</name>
    <name type="common">Sterlet sturgeon</name>
    <dbReference type="NCBI Taxonomy" id="7906"/>
    <lineage>
        <taxon>Eukaryota</taxon>
        <taxon>Metazoa</taxon>
        <taxon>Chordata</taxon>
        <taxon>Craniata</taxon>
        <taxon>Vertebrata</taxon>
        <taxon>Euteleostomi</taxon>
        <taxon>Actinopterygii</taxon>
        <taxon>Chondrostei</taxon>
        <taxon>Acipenseriformes</taxon>
        <taxon>Acipenseridae</taxon>
        <taxon>Acipenser</taxon>
    </lineage>
</organism>
<dbReference type="PANTHER" id="PTHR13384:SF19">
    <property type="entry name" value="G PATCH DOMAIN-CONTAINING PROTEIN 1"/>
    <property type="match status" value="1"/>
</dbReference>
<dbReference type="InterPro" id="IPR036322">
    <property type="entry name" value="WD40_repeat_dom_sf"/>
</dbReference>
<dbReference type="FunFam" id="2.60.120.290:FF:000021">
    <property type="entry name" value="Low-density lipoprotein receptor-related protein 12"/>
    <property type="match status" value="1"/>
</dbReference>
<evidence type="ECO:0000256" key="5">
    <source>
        <dbReference type="ARBA" id="ARBA00022692"/>
    </source>
</evidence>
<dbReference type="Gene3D" id="4.10.400.10">
    <property type="entry name" value="Low-density Lipoprotein Receptor"/>
    <property type="match status" value="5"/>
</dbReference>
<dbReference type="SUPFAM" id="SSF57424">
    <property type="entry name" value="LDL receptor-like module"/>
    <property type="match status" value="5"/>
</dbReference>
<feature type="disulfide bond" evidence="15">
    <location>
        <begin position="1738"/>
        <end position="1753"/>
    </location>
</feature>
<evidence type="ECO:0000256" key="7">
    <source>
        <dbReference type="ARBA" id="ARBA00022737"/>
    </source>
</evidence>
<dbReference type="GO" id="GO:0006397">
    <property type="term" value="P:mRNA processing"/>
    <property type="evidence" value="ECO:0007669"/>
    <property type="project" value="InterPro"/>
</dbReference>
<dbReference type="GO" id="GO:0005634">
    <property type="term" value="C:nucleus"/>
    <property type="evidence" value="ECO:0007669"/>
    <property type="project" value="TreeGrafter"/>
</dbReference>
<dbReference type="SUPFAM" id="SSF49854">
    <property type="entry name" value="Spermadhesin, CUB domain"/>
    <property type="match status" value="2"/>
</dbReference>
<evidence type="ECO:0000256" key="10">
    <source>
        <dbReference type="ARBA" id="ARBA00023157"/>
    </source>
</evidence>
<feature type="disulfide bond" evidence="15">
    <location>
        <begin position="1496"/>
        <end position="1511"/>
    </location>
</feature>
<keyword evidence="10 15" id="KW-1015">Disulfide bond</keyword>
<sequence length="2146" mass="238639">MAASDSGSEDDFVTYGTPLEPLEEDEPLKKPIRLQDQTVKDEKGRFQRFHGAFTGGFSAGYFNTAGSKEGWAPSTFVSSRHQKAEKQIFKPEDFMDEEDLGEHGIAPKEIMTTDDFSSKAKDRIEEKARALAALSAPIPGVTILEDLVAAAKISVGVQLLRKMGWKEGQGVGPRVKRKPQKQKPDTDMKFYGCPLPPESSDKSENEDDDDYAPENVTFAPKDIMPIDFTPKEGLHGLGYRGLDPKQALSGGLGRGHFNVFSVGSERASSLLGDDKHRRNRKGGVLGQAFGVGALEEEDDDIYNTDSLSRYDTTLGEEEPGDGMYGWTAPQEYTKKKKGSNKDVSYIGKILEGFTLASIPAAPKKVYHPPELPRDYRPVHYFRPVLEAGSASSQVVQVLLASGGQMNQDAQCTGRHQMNAVQRRELLGETALQGPSSVFDLLSSKDKERIKELKQAAEEKQAAAAAAAAAAGRVSAQQGLSSRFQTPAVDEALSAWQNISMESASTFKPFEKNPEKQGRYDEYITQLKQGRKDALESSMDQHMTEWERGRERDEFIRAAMLYKPNNSTLACRFTRGKHEEDADKVDVPRDQENDTDDKTAAVKMKMFGKLTRDSFEWHPDKLLCKRFNIPDPYPGSSSVGMPKVKRDKYSVFNFLTVPESTMPTAQGVKPELSVQSKPSTSENASKPSEPGRRSRWDVSAQEKEGKDPISQFLSLARNEAAAEKQGSPSTSNEPEPGQKEEPPIEEKEEESRPPMDLFKAIFACSSDDKTSSSEEDSEEEEEEQKKPEEDPGLRQTTEPPVQETLPDTIQGQERSLSVTPGSAVHEKHKKKCKEKHKAKKEHKHKKEKKQKKKHKKHKHKGKHKKKKAEESSSSTDDSDDSDMEASLHGLSPGELLKSQEGRILFSNDRAVVQDTLILIKVIRGHSDEVSCCHFCFEDSKILTCSHDKTAKLWDIANGAPLQVYDGGHSAPIIKCALTPDSKRLFTASWDKTVKAWDVETGCILWAFFHDGIVTSFDVSSDGKYVVSGSDAKYTLNIIDAETGTELCHLEDHHRSTITCCRIDPDSQRVASVSSDKTIKLWDLETKRTTIFINKSGHGNVISDCSFSPNGRYLCTASWDKTLRLWDIKTGQFRTQGAVTLDEGHAGNISSCVFSKDSSVLVSGSYDKTVIVWDMAGACKKLVLKGHADWVTDVDISSDKKWILSSSKDSTVRLWNIENSDHIPAVIETRKAKGLKIVKVEARTVQAVQAWWDEERWYNYESSSCTGPICGHYTQLVWARTQYVGCGYLNGSRCPGMFTYVVCNYGPMGNKGLDPKVPYIKGKACSKCDSGHGWCEDGLCTGFFIVQRTESTAITMAACNGKLEQHTERRGVLYSPSWPLSYPAGLNCSWYIQGDHGDVITISFRNFDVEESRKCASDWLLMGPASKREYRVCGSVIPPPFISTRDHVWIFFHSDTASSGQARGFRISYIRGKLGQSSCQTDEFLCGNGKCIPSAWKCNTMDECGDDTDEKSCAPPPTEPQTTMCPLGTFQCTGVHSTQCLSNSLRCNSNKDCRDGSDEEDCPDTSCGKRLGNFYGSFASPDFFRRNHSGSDLRCTWYVDTQDPRHIILQFDLQLGYSDYIRVYDGMGERSDKLLQTLTYHNNRRSSSVESSKGQLTVLYHAKPKSAGHGFNATYQVKGYCFPWEHPCGSDEGCFADHQRCDGWWHCPNGKDEENCPACQKGEYPCEGKSGMCYAGPDRCNNQKNCPDSSDEKNCFTCQLGNFHCGTNLCIFETWRCDGQEDCQDGSDEHNCLVAVPRKVITASLIGSLICGLLLVIALGCAFKLYSLRTREYRAFETQMTRLEAEFVRREAPPSYGQLIAQGLIPPVEDFPVYNPSQASVLQNIRTAMRRQIRRHSSRRASSRRRLGWLWSWLFQRRARIRGQIPLLSPPSTSHTSLSGGIHSYQAVGGGGRHTPSSTARRLDLEPESEAPCQPGAFHRAHQPPEHSPVDRSPQSSTDETGDQTPGEEVSRDFCAGTAGVHSDPLSGHIEAPDTGNSNSNRHERSARTRNSGFYKRKLSRKEVQGLAANLRGVALRRYSHPRSEPPALDQPCQSRARHSKQEEPTESQNASQRCHSVEVPIQEAAALFCDSQHSQHTSDDDESLIVC</sequence>
<keyword evidence="13" id="KW-0325">Glycoprotein</keyword>
<dbReference type="InterPro" id="IPR014044">
    <property type="entry name" value="CAP_dom"/>
</dbReference>
<keyword evidence="23" id="KW-1185">Reference proteome</keyword>
<dbReference type="PROSITE" id="PS01009">
    <property type="entry name" value="CRISP_1"/>
    <property type="match status" value="1"/>
</dbReference>
<evidence type="ECO:0000256" key="4">
    <source>
        <dbReference type="ARBA" id="ARBA00022583"/>
    </source>
</evidence>
<evidence type="ECO:0000256" key="3">
    <source>
        <dbReference type="ARBA" id="ARBA00022574"/>
    </source>
</evidence>
<proteinExistence type="inferred from homology"/>
<feature type="domain" description="CUB" evidence="20">
    <location>
        <begin position="1565"/>
        <end position="1676"/>
    </location>
</feature>
<dbReference type="SUPFAM" id="SSF55797">
    <property type="entry name" value="PR-1-like"/>
    <property type="match status" value="1"/>
</dbReference>
<dbReference type="CDD" id="cd00041">
    <property type="entry name" value="CUB"/>
    <property type="match status" value="2"/>
</dbReference>
<feature type="region of interest" description="Disordered" evidence="18">
    <location>
        <begin position="1"/>
        <end position="30"/>
    </location>
</feature>
<feature type="compositionally biased region" description="Polar residues" evidence="18">
    <location>
        <begin position="793"/>
        <end position="819"/>
    </location>
</feature>
<keyword evidence="4" id="KW-0254">Endocytosis</keyword>
<keyword evidence="11 22" id="KW-0675">Receptor</keyword>
<dbReference type="InterPro" id="IPR035914">
    <property type="entry name" value="Sperma_CUB_dom_sf"/>
</dbReference>
<dbReference type="InterPro" id="IPR000859">
    <property type="entry name" value="CUB_dom"/>
</dbReference>
<keyword evidence="8 19" id="KW-1133">Transmembrane helix</keyword>
<dbReference type="Pfam" id="PF07713">
    <property type="entry name" value="DUF1604"/>
    <property type="match status" value="1"/>
</dbReference>
<dbReference type="Pfam" id="PF00431">
    <property type="entry name" value="CUB"/>
    <property type="match status" value="2"/>
</dbReference>
<dbReference type="PROSITE" id="PS00678">
    <property type="entry name" value="WD_REPEATS_1"/>
    <property type="match status" value="6"/>
</dbReference>
<dbReference type="InterPro" id="IPR035940">
    <property type="entry name" value="CAP_sf"/>
</dbReference>
<accession>A0A444U7R1</accession>
<dbReference type="GO" id="GO:0005905">
    <property type="term" value="C:clathrin-coated pit"/>
    <property type="evidence" value="ECO:0007669"/>
    <property type="project" value="UniProtKB-KW"/>
</dbReference>
<dbReference type="SMART" id="SM00042">
    <property type="entry name" value="CUB"/>
    <property type="match status" value="2"/>
</dbReference>
<reference evidence="22 23" key="1">
    <citation type="submission" date="2019-01" db="EMBL/GenBank/DDBJ databases">
        <title>Draft Genome and Complete Hox-Cluster Characterization of the Sterlet Sturgeon (Acipenser ruthenus).</title>
        <authorList>
            <person name="Wei Q."/>
        </authorList>
    </citation>
    <scope>NUCLEOTIDE SEQUENCE [LARGE SCALE GENOMIC DNA]</scope>
    <source>
        <strain evidence="22">WHYD16114868_AA</strain>
        <tissue evidence="22">Blood</tissue>
    </source>
</reference>
<dbReference type="SMART" id="SM00198">
    <property type="entry name" value="SCP"/>
    <property type="match status" value="1"/>
</dbReference>
<evidence type="ECO:0000256" key="9">
    <source>
        <dbReference type="ARBA" id="ARBA00023136"/>
    </source>
</evidence>
<dbReference type="EMBL" id="SCEB01215122">
    <property type="protein sequence ID" value="RXM31236.1"/>
    <property type="molecule type" value="Genomic_DNA"/>
</dbReference>
<evidence type="ECO:0000259" key="20">
    <source>
        <dbReference type="PROSITE" id="PS01180"/>
    </source>
</evidence>
<dbReference type="InterPro" id="IPR036055">
    <property type="entry name" value="LDL_receptor-like_sf"/>
</dbReference>
<evidence type="ECO:0000256" key="12">
    <source>
        <dbReference type="ARBA" id="ARBA00023176"/>
    </source>
</evidence>
<evidence type="ECO:0000313" key="23">
    <source>
        <dbReference type="Proteomes" id="UP000289886"/>
    </source>
</evidence>
<dbReference type="PRINTS" id="PR00320">
    <property type="entry name" value="GPROTEINBRPT"/>
</dbReference>
<evidence type="ECO:0000256" key="19">
    <source>
        <dbReference type="SAM" id="Phobius"/>
    </source>
</evidence>
<dbReference type="InterPro" id="IPR023415">
    <property type="entry name" value="LDLR_class-A_CS"/>
</dbReference>
<feature type="region of interest" description="Disordered" evidence="18">
    <location>
        <begin position="168"/>
        <end position="216"/>
    </location>
</feature>
<feature type="compositionally biased region" description="Basic residues" evidence="18">
    <location>
        <begin position="825"/>
        <end position="865"/>
    </location>
</feature>
<keyword evidence="6" id="KW-0732">Signal</keyword>
<evidence type="ECO:0000313" key="22">
    <source>
        <dbReference type="EMBL" id="RXM31236.1"/>
    </source>
</evidence>
<dbReference type="Proteomes" id="UP000289886">
    <property type="component" value="Unassembled WGS sequence"/>
</dbReference>
<dbReference type="FunFam" id="4.10.400.10:FF:000050">
    <property type="entry name" value="low-density lipoprotein receptor-related protein 10"/>
    <property type="match status" value="1"/>
</dbReference>
<dbReference type="Pfam" id="PF00400">
    <property type="entry name" value="WD40"/>
    <property type="match status" value="7"/>
</dbReference>
<feature type="region of interest" description="Disordered" evidence="18">
    <location>
        <begin position="1924"/>
        <end position="2057"/>
    </location>
</feature>
<evidence type="ECO:0000256" key="6">
    <source>
        <dbReference type="ARBA" id="ARBA00022729"/>
    </source>
</evidence>
<dbReference type="GO" id="GO:0005576">
    <property type="term" value="C:extracellular region"/>
    <property type="evidence" value="ECO:0007669"/>
    <property type="project" value="InterPro"/>
</dbReference>
<dbReference type="Gene3D" id="2.130.10.10">
    <property type="entry name" value="YVTN repeat-like/Quinoprotein amine dehydrogenase"/>
    <property type="match status" value="3"/>
</dbReference>
<dbReference type="InterPro" id="IPR015943">
    <property type="entry name" value="WD40/YVTN_repeat-like_dom_sf"/>
</dbReference>
<keyword evidence="12" id="KW-0168">Coated pit</keyword>
<keyword evidence="9 19" id="KW-0472">Membrane</keyword>
<feature type="region of interest" description="Disordered" evidence="18">
    <location>
        <begin position="661"/>
        <end position="892"/>
    </location>
</feature>
<dbReference type="InterPro" id="IPR011666">
    <property type="entry name" value="DUF1604"/>
</dbReference>
<keyword evidence="22" id="KW-0449">Lipoprotein</keyword>
<evidence type="ECO:0000256" key="11">
    <source>
        <dbReference type="ARBA" id="ARBA00023170"/>
    </source>
</evidence>
<keyword evidence="3 16" id="KW-0853">WD repeat</keyword>
<dbReference type="PROSITE" id="PS01209">
    <property type="entry name" value="LDLRA_1"/>
    <property type="match status" value="2"/>
</dbReference>
<feature type="disulfide bond" evidence="15">
    <location>
        <begin position="1763"/>
        <end position="1781"/>
    </location>
</feature>
<dbReference type="GO" id="GO:0003723">
    <property type="term" value="F:RNA binding"/>
    <property type="evidence" value="ECO:0007669"/>
    <property type="project" value="TreeGrafter"/>
</dbReference>
<dbReference type="InterPro" id="IPR019775">
    <property type="entry name" value="WD40_repeat_CS"/>
</dbReference>
<dbReference type="InterPro" id="IPR001680">
    <property type="entry name" value="WD40_rpt"/>
</dbReference>
<keyword evidence="17" id="KW-0175">Coiled coil</keyword>
<dbReference type="Pfam" id="PF01585">
    <property type="entry name" value="G-patch"/>
    <property type="match status" value="1"/>
</dbReference>
<dbReference type="SUPFAM" id="SSF50978">
    <property type="entry name" value="WD40 repeat-like"/>
    <property type="match status" value="1"/>
</dbReference>
<comment type="caution">
    <text evidence="22">The sequence shown here is derived from an EMBL/GenBank/DDBJ whole genome shotgun (WGS) entry which is preliminary data.</text>
</comment>
<dbReference type="PROSITE" id="PS50068">
    <property type="entry name" value="LDLRA_2"/>
    <property type="match status" value="5"/>
</dbReference>
<dbReference type="Gene3D" id="2.60.120.290">
    <property type="entry name" value="Spermadhesin, CUB domain"/>
    <property type="match status" value="2"/>
</dbReference>
<dbReference type="PRINTS" id="PR00261">
    <property type="entry name" value="LDLRECEPTOR"/>
</dbReference>
<dbReference type="InterPro" id="IPR002172">
    <property type="entry name" value="LDrepeatLR_classA_rpt"/>
</dbReference>
<keyword evidence="5 19" id="KW-0812">Transmembrane</keyword>
<dbReference type="InterPro" id="IPR018244">
    <property type="entry name" value="Allrgn_V5/Tpx1_CS"/>
</dbReference>
<dbReference type="PROSITE" id="PS50294">
    <property type="entry name" value="WD_REPEATS_REGION"/>
    <property type="match status" value="6"/>
</dbReference>
<dbReference type="Pfam" id="PF00188">
    <property type="entry name" value="CAP"/>
    <property type="match status" value="1"/>
</dbReference>
<feature type="domain" description="G-patch" evidence="21">
    <location>
        <begin position="152"/>
        <end position="172"/>
    </location>
</feature>
<protein>
    <submittedName>
        <fullName evidence="22">Low-density lipoprotein receptor-related protein 3</fullName>
    </submittedName>
</protein>
<evidence type="ECO:0000256" key="1">
    <source>
        <dbReference type="ARBA" id="ARBA00004479"/>
    </source>
</evidence>
<feature type="compositionally biased region" description="Low complexity" evidence="18">
    <location>
        <begin position="1924"/>
        <end position="1937"/>
    </location>
</feature>
<feature type="disulfide bond" evidence="15">
    <location>
        <begin position="1484"/>
        <end position="1502"/>
    </location>
</feature>
<dbReference type="Pfam" id="PF26093">
    <property type="entry name" value="HTH_TGH"/>
    <property type="match status" value="1"/>
</dbReference>
<name>A0A444U7R1_ACIRT</name>
<evidence type="ECO:0000256" key="14">
    <source>
        <dbReference type="ARBA" id="ARBA00037878"/>
    </source>
</evidence>
<evidence type="ECO:0000256" key="15">
    <source>
        <dbReference type="PROSITE-ProRule" id="PRU00124"/>
    </source>
</evidence>
<comment type="subcellular location">
    <subcellularLocation>
        <location evidence="14">Membrane</location>
        <location evidence="14">Coated pit</location>
    </subcellularLocation>
    <subcellularLocation>
        <location evidence="1">Membrane</location>
        <topology evidence="1">Single-pass type I membrane protein</topology>
    </subcellularLocation>
</comment>
<comment type="similarity">
    <text evidence="2">Belongs to the GPATCH1 family.</text>
</comment>
<dbReference type="Gene3D" id="3.40.33.10">
    <property type="entry name" value="CAP"/>
    <property type="match status" value="1"/>
</dbReference>
<evidence type="ECO:0000256" key="17">
    <source>
        <dbReference type="SAM" id="Coils"/>
    </source>
</evidence>
<feature type="compositionally biased region" description="Basic and acidic residues" evidence="18">
    <location>
        <begin position="782"/>
        <end position="791"/>
    </location>
</feature>
<feature type="repeat" description="WD" evidence="16">
    <location>
        <begin position="921"/>
        <end position="962"/>
    </location>
</feature>
<evidence type="ECO:0000256" key="8">
    <source>
        <dbReference type="ARBA" id="ARBA00022989"/>
    </source>
</evidence>
<evidence type="ECO:0000256" key="2">
    <source>
        <dbReference type="ARBA" id="ARBA00008600"/>
    </source>
</evidence>
<feature type="region of interest" description="Disordered" evidence="18">
    <location>
        <begin position="2078"/>
        <end position="2116"/>
    </location>
</feature>
<evidence type="ECO:0000259" key="21">
    <source>
        <dbReference type="PROSITE" id="PS50174"/>
    </source>
</evidence>
<feature type="repeat" description="WD" evidence="16">
    <location>
        <begin position="1140"/>
        <end position="1173"/>
    </location>
</feature>
<feature type="transmembrane region" description="Helical" evidence="19">
    <location>
        <begin position="1798"/>
        <end position="1824"/>
    </location>
</feature>
<feature type="coiled-coil region" evidence="17">
    <location>
        <begin position="442"/>
        <end position="469"/>
    </location>
</feature>
<feature type="compositionally biased region" description="Basic and acidic residues" evidence="18">
    <location>
        <begin position="735"/>
        <end position="752"/>
    </location>
</feature>
<feature type="disulfide bond" evidence="15">
    <location>
        <begin position="1756"/>
        <end position="1768"/>
    </location>
</feature>
<comment type="caution">
    <text evidence="15">Lacks conserved residue(s) required for the propagation of feature annotation.</text>
</comment>
<feature type="repeat" description="WD" evidence="16">
    <location>
        <begin position="1093"/>
        <end position="1134"/>
    </location>
</feature>
<keyword evidence="7" id="KW-0677">Repeat</keyword>
<feature type="disulfide bond" evidence="15">
    <location>
        <begin position="1477"/>
        <end position="1489"/>
    </location>
</feature>
<feature type="compositionally biased region" description="Polar residues" evidence="18">
    <location>
        <begin position="672"/>
        <end position="685"/>
    </location>
</feature>
<dbReference type="CDD" id="cd00112">
    <property type="entry name" value="LDLa"/>
    <property type="match status" value="5"/>
</dbReference>
<feature type="repeat" description="WD" evidence="16">
    <location>
        <begin position="964"/>
        <end position="1000"/>
    </location>
</feature>
<dbReference type="SMART" id="SM00192">
    <property type="entry name" value="LDLa"/>
    <property type="match status" value="5"/>
</dbReference>
<evidence type="ECO:0000256" key="18">
    <source>
        <dbReference type="SAM" id="MobiDB-lite"/>
    </source>
</evidence>
<dbReference type="GO" id="GO:0006897">
    <property type="term" value="P:endocytosis"/>
    <property type="evidence" value="ECO:0007669"/>
    <property type="project" value="UniProtKB-KW"/>
</dbReference>
<evidence type="ECO:0000256" key="16">
    <source>
        <dbReference type="PROSITE-ProRule" id="PRU00221"/>
    </source>
</evidence>
<dbReference type="PROSITE" id="PS50082">
    <property type="entry name" value="WD_REPEATS_2"/>
    <property type="match status" value="6"/>
</dbReference>
<dbReference type="InterPro" id="IPR020472">
    <property type="entry name" value="WD40_PAC1"/>
</dbReference>
<dbReference type="SMART" id="SM00320">
    <property type="entry name" value="WD40"/>
    <property type="match status" value="7"/>
</dbReference>
<feature type="domain" description="CUB" evidence="20">
    <location>
        <begin position="1357"/>
        <end position="1470"/>
    </location>
</feature>
<dbReference type="PROSITE" id="PS50174">
    <property type="entry name" value="G_PATCH"/>
    <property type="match status" value="1"/>
</dbReference>
<dbReference type="PROSITE" id="PS01180">
    <property type="entry name" value="CUB"/>
    <property type="match status" value="2"/>
</dbReference>
<feature type="repeat" description="WD" evidence="16">
    <location>
        <begin position="1182"/>
        <end position="1223"/>
    </location>
</feature>